<dbReference type="InterPro" id="IPR007110">
    <property type="entry name" value="Ig-like_dom"/>
</dbReference>
<proteinExistence type="predicted"/>
<dbReference type="PANTHER" id="PTHR46841">
    <property type="entry name" value="OX-2 MEMBRANE GLYCOPROTEIN"/>
    <property type="match status" value="1"/>
</dbReference>
<dbReference type="GO" id="GO:0098632">
    <property type="term" value="F:cell-cell adhesion mediator activity"/>
    <property type="evidence" value="ECO:0007669"/>
    <property type="project" value="InterPro"/>
</dbReference>
<reference evidence="12" key="1">
    <citation type="journal article" date="2010" name="Science">
        <title>The genome of the Western clawed frog Xenopus tropicalis.</title>
        <authorList>
            <person name="Hellsten U."/>
            <person name="Harland R.M."/>
            <person name="Gilchrist M.J."/>
            <person name="Hendrix D."/>
            <person name="Jurka J."/>
            <person name="Kapitonov V."/>
            <person name="Ovcharenko I."/>
            <person name="Putnam N.H."/>
            <person name="Shu S."/>
            <person name="Taher L."/>
            <person name="Blitz I.L."/>
            <person name="Blumberg B."/>
            <person name="Dichmann D.S."/>
            <person name="Dubchak I."/>
            <person name="Amaya E."/>
            <person name="Detter J.C."/>
            <person name="Fletcher R."/>
            <person name="Gerhard D.S."/>
            <person name="Goodstein D."/>
            <person name="Graves T."/>
            <person name="Grigoriev I.V."/>
            <person name="Grimwood J."/>
            <person name="Kawashima T."/>
            <person name="Lindquist E."/>
            <person name="Lucas S.M."/>
            <person name="Mead P.E."/>
            <person name="Mitros T."/>
            <person name="Ogino H."/>
            <person name="Ohta Y."/>
            <person name="Poliakov A.V."/>
            <person name="Pollet N."/>
            <person name="Robert J."/>
            <person name="Salamov A."/>
            <person name="Sater A.K."/>
            <person name="Schmutz J."/>
            <person name="Terry A."/>
            <person name="Vize P.D."/>
            <person name="Warren W.C."/>
            <person name="Wells D."/>
            <person name="Wills A."/>
            <person name="Wilson R.K."/>
            <person name="Zimmerman L.B."/>
            <person name="Zorn A.M."/>
            <person name="Grainger R."/>
            <person name="Grammer T."/>
            <person name="Khokha M.K."/>
            <person name="Richardson P.M."/>
            <person name="Rokhsar D.S."/>
        </authorList>
    </citation>
    <scope>NUCLEOTIDE SEQUENCE [LARGE SCALE GENOMIC DNA]</scope>
    <source>
        <strain evidence="12">Nigerian</strain>
    </source>
</reference>
<dbReference type="PROSITE" id="PS50835">
    <property type="entry name" value="IG_LIKE"/>
    <property type="match status" value="1"/>
</dbReference>
<evidence type="ECO:0000256" key="9">
    <source>
        <dbReference type="SAM" id="MobiDB-lite"/>
    </source>
</evidence>
<evidence type="ECO:0000313" key="12">
    <source>
        <dbReference type="Ensembl" id="ENSXETP00000115922"/>
    </source>
</evidence>
<name>A0A803K6N3_XENTR</name>
<evidence type="ECO:0000256" key="10">
    <source>
        <dbReference type="SAM" id="Phobius"/>
    </source>
</evidence>
<feature type="transmembrane region" description="Helical" evidence="10">
    <location>
        <begin position="354"/>
        <end position="384"/>
    </location>
</feature>
<evidence type="ECO:0000256" key="7">
    <source>
        <dbReference type="ARBA" id="ARBA00023180"/>
    </source>
</evidence>
<evidence type="ECO:0000256" key="8">
    <source>
        <dbReference type="ARBA" id="ARBA00023319"/>
    </source>
</evidence>
<dbReference type="GO" id="GO:0016020">
    <property type="term" value="C:membrane"/>
    <property type="evidence" value="ECO:0007669"/>
    <property type="project" value="UniProtKB-SubCell"/>
</dbReference>
<evidence type="ECO:0000256" key="1">
    <source>
        <dbReference type="ARBA" id="ARBA00004167"/>
    </source>
</evidence>
<evidence type="ECO:0000256" key="5">
    <source>
        <dbReference type="ARBA" id="ARBA00023136"/>
    </source>
</evidence>
<keyword evidence="4 10" id="KW-1133">Transmembrane helix</keyword>
<feature type="compositionally biased region" description="Low complexity" evidence="9">
    <location>
        <begin position="417"/>
        <end position="429"/>
    </location>
</feature>
<keyword evidence="5 10" id="KW-0472">Membrane</keyword>
<dbReference type="InterPro" id="IPR013106">
    <property type="entry name" value="Ig_V-set"/>
</dbReference>
<evidence type="ECO:0000256" key="3">
    <source>
        <dbReference type="ARBA" id="ARBA00022729"/>
    </source>
</evidence>
<evidence type="ECO:0000259" key="11">
    <source>
        <dbReference type="PROSITE" id="PS50835"/>
    </source>
</evidence>
<dbReference type="GeneTree" id="ENSGT00530000063970"/>
<dbReference type="SUPFAM" id="SSF48726">
    <property type="entry name" value="Immunoglobulin"/>
    <property type="match status" value="2"/>
</dbReference>
<feature type="domain" description="Ig-like" evidence="11">
    <location>
        <begin position="73"/>
        <end position="149"/>
    </location>
</feature>
<keyword evidence="6" id="KW-1015">Disulfide bond</keyword>
<dbReference type="Pfam" id="PF07686">
    <property type="entry name" value="V-set"/>
    <property type="match status" value="1"/>
</dbReference>
<comment type="subcellular location">
    <subcellularLocation>
        <location evidence="1">Membrane</location>
        <topology evidence="1">Single-pass membrane protein</topology>
    </subcellularLocation>
</comment>
<dbReference type="PANTHER" id="PTHR46841:SF10">
    <property type="entry name" value="CD200 MOLECULE LIKE 1-RELATED"/>
    <property type="match status" value="1"/>
</dbReference>
<organism evidence="12">
    <name type="scientific">Xenopus tropicalis</name>
    <name type="common">Western clawed frog</name>
    <name type="synonym">Silurana tropicalis</name>
    <dbReference type="NCBI Taxonomy" id="8364"/>
    <lineage>
        <taxon>Eukaryota</taxon>
        <taxon>Metazoa</taxon>
        <taxon>Chordata</taxon>
        <taxon>Craniata</taxon>
        <taxon>Vertebrata</taxon>
        <taxon>Euteleostomi</taxon>
        <taxon>Amphibia</taxon>
        <taxon>Batrachia</taxon>
        <taxon>Anura</taxon>
        <taxon>Pipoidea</taxon>
        <taxon>Pipidae</taxon>
        <taxon>Xenopodinae</taxon>
        <taxon>Xenopus</taxon>
        <taxon>Silurana</taxon>
    </lineage>
</organism>
<keyword evidence="3" id="KW-0732">Signal</keyword>
<keyword evidence="2 10" id="KW-0812">Transmembrane</keyword>
<reference evidence="12" key="2">
    <citation type="submission" date="2021-03" db="UniProtKB">
        <authorList>
            <consortium name="Ensembl"/>
        </authorList>
    </citation>
    <scope>IDENTIFICATION</scope>
</reference>
<dbReference type="Ensembl" id="ENSXETT00000122136">
    <property type="protein sequence ID" value="ENSXETP00000115922"/>
    <property type="gene ID" value="ENSXETG00000045601"/>
</dbReference>
<keyword evidence="7" id="KW-0325">Glycoprotein</keyword>
<accession>A0A803K6N3</accession>
<evidence type="ECO:0000256" key="6">
    <source>
        <dbReference type="ARBA" id="ARBA00023157"/>
    </source>
</evidence>
<dbReference type="SMART" id="SM00406">
    <property type="entry name" value="IGv"/>
    <property type="match status" value="1"/>
</dbReference>
<feature type="compositionally biased region" description="Basic and acidic residues" evidence="9">
    <location>
        <begin position="459"/>
        <end position="471"/>
    </location>
</feature>
<dbReference type="InterPro" id="IPR013783">
    <property type="entry name" value="Ig-like_fold"/>
</dbReference>
<dbReference type="InParanoid" id="A0A803K6N3"/>
<sequence length="481" mass="52886">MKMKVVSVAGNSNPVQGNISGGKTYGAIMPLHRVPLRGEFPFQKVTVILLCLAHTVVTEPGVKCKLLGPPVIGGNATLRCQLPGSFEVLQVTWQRSKDGFRENIATYSKRYGVNVLSPFTKRVEVNTDPKKSSMKISALTEEDEACYICVFNVYQHGAYTGQVCLPALVSSNAFICSADGSEEHIPNITLNPPKTNTDPTLQSEGGIIRAIRKGTLTGEDNLTCTFQLPRTGRQKRDITEQHNDLDDISEETVSINCSASGKTKPYITWEYEGKPISTEYKEKVIGDITTVRSTHWYSQAWLLAQDKPIICHITTRPSDTGNRREPISTQEDTAQNLLLHSFGKQMAHTQGNPYVRLVAVIGAVGAVFGAAAVIALCPVCVTYWKTKARPQNRDPQSQPLKEPSCVSKECGTPNTHSPSATSIPIPSTPGSVLSERKKKRHNEETENITATPKSAAPETRPDFKSDQENKPPKRKLFKDRQ</sequence>
<feature type="compositionally biased region" description="Basic residues" evidence="9">
    <location>
        <begin position="472"/>
        <end position="481"/>
    </location>
</feature>
<dbReference type="AlphaFoldDB" id="A0A803K6N3"/>
<feature type="region of interest" description="Disordered" evidence="9">
    <location>
        <begin position="389"/>
        <end position="481"/>
    </location>
</feature>
<evidence type="ECO:0000256" key="4">
    <source>
        <dbReference type="ARBA" id="ARBA00022989"/>
    </source>
</evidence>
<dbReference type="Gene3D" id="2.60.40.10">
    <property type="entry name" value="Immunoglobulins"/>
    <property type="match status" value="2"/>
</dbReference>
<dbReference type="InterPro" id="IPR047164">
    <property type="entry name" value="OX2G-like"/>
</dbReference>
<protein>
    <recommendedName>
        <fullName evidence="11">Ig-like domain-containing protein</fullName>
    </recommendedName>
</protein>
<dbReference type="InterPro" id="IPR036179">
    <property type="entry name" value="Ig-like_dom_sf"/>
</dbReference>
<keyword evidence="8" id="KW-0393">Immunoglobulin domain</keyword>
<evidence type="ECO:0000256" key="2">
    <source>
        <dbReference type="ARBA" id="ARBA00022692"/>
    </source>
</evidence>